<comment type="function">
    <text evidence="1 6">Catalyzes the insertion of molybdate into adenylated molybdopterin with the concomitant release of AMP.</text>
</comment>
<organism evidence="8 9">
    <name type="scientific">Mucilaginibacter hurinus</name>
    <dbReference type="NCBI Taxonomy" id="2201324"/>
    <lineage>
        <taxon>Bacteria</taxon>
        <taxon>Pseudomonadati</taxon>
        <taxon>Bacteroidota</taxon>
        <taxon>Sphingobacteriia</taxon>
        <taxon>Sphingobacteriales</taxon>
        <taxon>Sphingobacteriaceae</taxon>
        <taxon>Mucilaginibacter</taxon>
    </lineage>
</organism>
<dbReference type="InterPro" id="IPR038987">
    <property type="entry name" value="MoeA-like"/>
</dbReference>
<name>A0A367GSM4_9SPHI</name>
<comment type="similarity">
    <text evidence="3 6">Belongs to the MoeA family.</text>
</comment>
<dbReference type="Gene3D" id="3.40.980.10">
    <property type="entry name" value="MoaB/Mog-like domain"/>
    <property type="match status" value="1"/>
</dbReference>
<dbReference type="SUPFAM" id="SSF53218">
    <property type="entry name" value="Molybdenum cofactor biosynthesis proteins"/>
    <property type="match status" value="1"/>
</dbReference>
<dbReference type="Gene3D" id="3.90.105.10">
    <property type="entry name" value="Molybdopterin biosynthesis moea protein, domain 2"/>
    <property type="match status" value="1"/>
</dbReference>
<dbReference type="NCBIfam" id="TIGR00177">
    <property type="entry name" value="molyb_syn"/>
    <property type="match status" value="1"/>
</dbReference>
<dbReference type="Pfam" id="PF03453">
    <property type="entry name" value="MoeA_N"/>
    <property type="match status" value="1"/>
</dbReference>
<dbReference type="InterPro" id="IPR005110">
    <property type="entry name" value="MoeA_linker/N"/>
</dbReference>
<protein>
    <recommendedName>
        <fullName evidence="6">Molybdopterin molybdenumtransferase</fullName>
        <ecNumber evidence="6">2.10.1.1</ecNumber>
    </recommendedName>
</protein>
<evidence type="ECO:0000256" key="3">
    <source>
        <dbReference type="ARBA" id="ARBA00010763"/>
    </source>
</evidence>
<dbReference type="Gene3D" id="2.170.190.11">
    <property type="entry name" value="Molybdopterin biosynthesis moea protein, domain 3"/>
    <property type="match status" value="1"/>
</dbReference>
<dbReference type="GO" id="GO:0046872">
    <property type="term" value="F:metal ion binding"/>
    <property type="evidence" value="ECO:0007669"/>
    <property type="project" value="UniProtKB-UniRule"/>
</dbReference>
<comment type="cofactor">
    <cofactor evidence="6">
        <name>Mg(2+)</name>
        <dbReference type="ChEBI" id="CHEBI:18420"/>
    </cofactor>
</comment>
<dbReference type="GO" id="GO:0006777">
    <property type="term" value="P:Mo-molybdopterin cofactor biosynthetic process"/>
    <property type="evidence" value="ECO:0007669"/>
    <property type="project" value="UniProtKB-UniRule"/>
</dbReference>
<evidence type="ECO:0000313" key="9">
    <source>
        <dbReference type="Proteomes" id="UP000253209"/>
    </source>
</evidence>
<keyword evidence="4 6" id="KW-0501">Molybdenum cofactor biosynthesis</keyword>
<dbReference type="Pfam" id="PF00994">
    <property type="entry name" value="MoCF_biosynth"/>
    <property type="match status" value="1"/>
</dbReference>
<accession>A0A367GSM4</accession>
<evidence type="ECO:0000256" key="5">
    <source>
        <dbReference type="ARBA" id="ARBA00047317"/>
    </source>
</evidence>
<dbReference type="PANTHER" id="PTHR10192">
    <property type="entry name" value="MOLYBDOPTERIN BIOSYNTHESIS PROTEIN"/>
    <property type="match status" value="1"/>
</dbReference>
<gene>
    <name evidence="8" type="ORF">DJ568_04895</name>
</gene>
<sequence>MITVEEAEKIILANAGDYGAEIVMFDEAAGRVLFENIKADRDFPPYNRVTMDGIAIRYEAIERGISTFTVRATQAAGDMPVNIEQPDECVEIMTGASLPITADTVIRYEDLIIKNGIATLQAVKVKYGQNVHLQGSDRKQGDILAVPGQMITPALVSLIASVGETEVRVKKVPRIAIVSTGDELVPVNAVPAPFQVRQSNSYTIQAILRQHGVTCGMLHLPDDPDKMKDKLQDALYHYDGIILSGGVSAGKFDYLPKVLEELQVEKLFHKVSQRPGKPFWFGRSEQGIPVFAFPGNPVAVFLCTHRYFLPWLRATLGMPGGEALYAVLDNDLTFNPALNYFLQVKLEVNTRAQLVAIPVAGNGSGDFANLADVNAFMELPADKNEFKKGEVYKIHLISPIYST</sequence>
<proteinExistence type="inferred from homology"/>
<evidence type="ECO:0000256" key="1">
    <source>
        <dbReference type="ARBA" id="ARBA00002901"/>
    </source>
</evidence>
<dbReference type="EC" id="2.10.1.1" evidence="6"/>
<dbReference type="InterPro" id="IPR001453">
    <property type="entry name" value="MoaB/Mog_dom"/>
</dbReference>
<dbReference type="SUPFAM" id="SSF63867">
    <property type="entry name" value="MoeA C-terminal domain-like"/>
    <property type="match status" value="1"/>
</dbReference>
<evidence type="ECO:0000313" key="8">
    <source>
        <dbReference type="EMBL" id="RCH56085.1"/>
    </source>
</evidence>
<dbReference type="InterPro" id="IPR036688">
    <property type="entry name" value="MoeA_C_domain_IV_sf"/>
</dbReference>
<dbReference type="AlphaFoldDB" id="A0A367GSM4"/>
<keyword evidence="6" id="KW-0479">Metal-binding</keyword>
<dbReference type="PANTHER" id="PTHR10192:SF5">
    <property type="entry name" value="GEPHYRIN"/>
    <property type="match status" value="1"/>
</dbReference>
<dbReference type="InterPro" id="IPR005111">
    <property type="entry name" value="MoeA_C_domain_IV"/>
</dbReference>
<dbReference type="Gene3D" id="2.40.340.10">
    <property type="entry name" value="MoeA, C-terminal, domain IV"/>
    <property type="match status" value="1"/>
</dbReference>
<keyword evidence="6" id="KW-0500">Molybdenum</keyword>
<dbReference type="CDD" id="cd00887">
    <property type="entry name" value="MoeA"/>
    <property type="match status" value="1"/>
</dbReference>
<dbReference type="PROSITE" id="PS01079">
    <property type="entry name" value="MOCF_BIOSYNTHESIS_2"/>
    <property type="match status" value="1"/>
</dbReference>
<dbReference type="InterPro" id="IPR036425">
    <property type="entry name" value="MoaB/Mog-like_dom_sf"/>
</dbReference>
<evidence type="ECO:0000259" key="7">
    <source>
        <dbReference type="SMART" id="SM00852"/>
    </source>
</evidence>
<comment type="pathway">
    <text evidence="2 6">Cofactor biosynthesis; molybdopterin biosynthesis.</text>
</comment>
<dbReference type="EMBL" id="QGDC01000002">
    <property type="protein sequence ID" value="RCH56085.1"/>
    <property type="molecule type" value="Genomic_DNA"/>
</dbReference>
<dbReference type="RefSeq" id="WP_114004122.1">
    <property type="nucleotide sequence ID" value="NZ_QGDC01000002.1"/>
</dbReference>
<feature type="domain" description="MoaB/Mog" evidence="7">
    <location>
        <begin position="176"/>
        <end position="315"/>
    </location>
</feature>
<keyword evidence="9" id="KW-1185">Reference proteome</keyword>
<evidence type="ECO:0000256" key="6">
    <source>
        <dbReference type="RuleBase" id="RU365090"/>
    </source>
</evidence>
<dbReference type="OrthoDB" id="9804758at2"/>
<dbReference type="GO" id="GO:0005829">
    <property type="term" value="C:cytosol"/>
    <property type="evidence" value="ECO:0007669"/>
    <property type="project" value="TreeGrafter"/>
</dbReference>
<comment type="catalytic activity">
    <reaction evidence="5">
        <text>adenylyl-molybdopterin + molybdate = Mo-molybdopterin + AMP + H(+)</text>
        <dbReference type="Rhea" id="RHEA:35047"/>
        <dbReference type="ChEBI" id="CHEBI:15378"/>
        <dbReference type="ChEBI" id="CHEBI:36264"/>
        <dbReference type="ChEBI" id="CHEBI:62727"/>
        <dbReference type="ChEBI" id="CHEBI:71302"/>
        <dbReference type="ChEBI" id="CHEBI:456215"/>
        <dbReference type="EC" id="2.10.1.1"/>
    </reaction>
</comment>
<dbReference type="Pfam" id="PF03454">
    <property type="entry name" value="MoeA_C"/>
    <property type="match status" value="1"/>
</dbReference>
<evidence type="ECO:0000256" key="4">
    <source>
        <dbReference type="ARBA" id="ARBA00023150"/>
    </source>
</evidence>
<dbReference type="SMART" id="SM00852">
    <property type="entry name" value="MoCF_biosynth"/>
    <property type="match status" value="1"/>
</dbReference>
<keyword evidence="6 8" id="KW-0808">Transferase</keyword>
<dbReference type="InterPro" id="IPR008284">
    <property type="entry name" value="MoCF_biosynth_CS"/>
</dbReference>
<dbReference type="UniPathway" id="UPA00344"/>
<dbReference type="SUPFAM" id="SSF63882">
    <property type="entry name" value="MoeA N-terminal region -like"/>
    <property type="match status" value="1"/>
</dbReference>
<evidence type="ECO:0000256" key="2">
    <source>
        <dbReference type="ARBA" id="ARBA00005046"/>
    </source>
</evidence>
<comment type="caution">
    <text evidence="8">The sequence shown here is derived from an EMBL/GenBank/DDBJ whole genome shotgun (WGS) entry which is preliminary data.</text>
</comment>
<dbReference type="Proteomes" id="UP000253209">
    <property type="component" value="Unassembled WGS sequence"/>
</dbReference>
<dbReference type="InterPro" id="IPR036135">
    <property type="entry name" value="MoeA_linker/N_sf"/>
</dbReference>
<keyword evidence="6" id="KW-0460">Magnesium</keyword>
<dbReference type="GO" id="GO:0061599">
    <property type="term" value="F:molybdopterin molybdotransferase activity"/>
    <property type="evidence" value="ECO:0007669"/>
    <property type="project" value="UniProtKB-UniRule"/>
</dbReference>
<reference evidence="8 9" key="1">
    <citation type="submission" date="2018-05" db="EMBL/GenBank/DDBJ databases">
        <title>Mucilaginibacter hurinus sp. nov., isolated from briquette warehouse soil.</title>
        <authorList>
            <person name="Choi L."/>
        </authorList>
    </citation>
    <scope>NUCLEOTIDE SEQUENCE [LARGE SCALE GENOMIC DNA]</scope>
    <source>
        <strain evidence="8 9">ZR32</strain>
    </source>
</reference>